<comment type="subcellular location">
    <subcellularLocation>
        <location evidence="1">Cell membrane</location>
        <topology evidence="1">Multi-pass membrane protein</topology>
    </subcellularLocation>
</comment>
<dbReference type="KEGG" id="apes:FOC84_05725"/>
<accession>A0A7D4E6G6</accession>
<gene>
    <name evidence="7" type="ORF">FOC84_05725</name>
</gene>
<sequence>MPEHWARPRLARRFPLAWRAARLTAAELAGYIVSISLWGRFLEQAAKSLPWLPAGVRIASSVYIACLAVRMWRAARAVPAVARAAIGMRTLFTATLLNPKGILFASAIFPPAAFWSVPAYLAAMTLFAALLVPIGLAWVTFGASLGGPKTRWIDPAQAQRGAAVILGLFSLTLAWTAFR</sequence>
<evidence type="ECO:0000256" key="4">
    <source>
        <dbReference type="ARBA" id="ARBA00022989"/>
    </source>
</evidence>
<evidence type="ECO:0000256" key="2">
    <source>
        <dbReference type="ARBA" id="ARBA00022475"/>
    </source>
</evidence>
<dbReference type="GO" id="GO:0006865">
    <property type="term" value="P:amino acid transport"/>
    <property type="evidence" value="ECO:0007669"/>
    <property type="project" value="InterPro"/>
</dbReference>
<reference evidence="7 8" key="1">
    <citation type="submission" date="2020-05" db="EMBL/GenBank/DDBJ databases">
        <title>FDA dAtabase for Regulatory Grade micrObial Sequences (FDA-ARGOS): Supporting development and validation of Infectious Disease Dx tests.</title>
        <authorList>
            <person name="Sproer C."/>
            <person name="Gronow S."/>
            <person name="Severitt S."/>
            <person name="Schroder I."/>
            <person name="Tallon L."/>
            <person name="Sadzewicz L."/>
            <person name="Zhao X."/>
            <person name="Vavikolanu K."/>
            <person name="Mehta A."/>
            <person name="Aluvathingal J."/>
            <person name="Nadendla S."/>
            <person name="Myers T."/>
            <person name="Yan Y."/>
            <person name="Sichtig H."/>
        </authorList>
    </citation>
    <scope>NUCLEOTIDE SEQUENCE [LARGE SCALE GENOMIC DNA]</scope>
    <source>
        <strain evidence="7 8">FDAARGOS_790</strain>
    </source>
</reference>
<dbReference type="Proteomes" id="UP000500970">
    <property type="component" value="Chromosome"/>
</dbReference>
<proteinExistence type="predicted"/>
<keyword evidence="4 6" id="KW-1133">Transmembrane helix</keyword>
<dbReference type="InterPro" id="IPR001123">
    <property type="entry name" value="LeuE-type"/>
</dbReference>
<keyword evidence="8" id="KW-1185">Reference proteome</keyword>
<keyword evidence="5 6" id="KW-0472">Membrane</keyword>
<dbReference type="GO" id="GO:0005886">
    <property type="term" value="C:plasma membrane"/>
    <property type="evidence" value="ECO:0007669"/>
    <property type="project" value="UniProtKB-SubCell"/>
</dbReference>
<evidence type="ECO:0000256" key="6">
    <source>
        <dbReference type="SAM" id="Phobius"/>
    </source>
</evidence>
<name>A0A7D4E6G6_9BURK</name>
<evidence type="ECO:0000256" key="1">
    <source>
        <dbReference type="ARBA" id="ARBA00004651"/>
    </source>
</evidence>
<dbReference type="Pfam" id="PF01810">
    <property type="entry name" value="LysE"/>
    <property type="match status" value="1"/>
</dbReference>
<protein>
    <submittedName>
        <fullName evidence="7">LysE family transporter</fullName>
    </submittedName>
</protein>
<keyword evidence="3 6" id="KW-0812">Transmembrane</keyword>
<evidence type="ECO:0000256" key="3">
    <source>
        <dbReference type="ARBA" id="ARBA00022692"/>
    </source>
</evidence>
<feature type="transmembrane region" description="Helical" evidence="6">
    <location>
        <begin position="20"/>
        <end position="39"/>
    </location>
</feature>
<evidence type="ECO:0000313" key="7">
    <source>
        <dbReference type="EMBL" id="QKH39594.1"/>
    </source>
</evidence>
<evidence type="ECO:0000313" key="8">
    <source>
        <dbReference type="Proteomes" id="UP000500970"/>
    </source>
</evidence>
<organism evidence="7 8">
    <name type="scientific">Achromobacter pestifer</name>
    <dbReference type="NCBI Taxonomy" id="1353889"/>
    <lineage>
        <taxon>Bacteria</taxon>
        <taxon>Pseudomonadati</taxon>
        <taxon>Pseudomonadota</taxon>
        <taxon>Betaproteobacteria</taxon>
        <taxon>Burkholderiales</taxon>
        <taxon>Alcaligenaceae</taxon>
        <taxon>Achromobacter</taxon>
    </lineage>
</organism>
<dbReference type="AlphaFoldDB" id="A0A7D4E6G6"/>
<evidence type="ECO:0000256" key="5">
    <source>
        <dbReference type="ARBA" id="ARBA00023136"/>
    </source>
</evidence>
<feature type="transmembrane region" description="Helical" evidence="6">
    <location>
        <begin position="51"/>
        <end position="69"/>
    </location>
</feature>
<dbReference type="EMBL" id="CP053985">
    <property type="protein sequence ID" value="QKH39594.1"/>
    <property type="molecule type" value="Genomic_DNA"/>
</dbReference>
<keyword evidence="2" id="KW-1003">Cell membrane</keyword>
<feature type="transmembrane region" description="Helical" evidence="6">
    <location>
        <begin position="119"/>
        <end position="141"/>
    </location>
</feature>
<feature type="transmembrane region" description="Helical" evidence="6">
    <location>
        <begin position="90"/>
        <end position="113"/>
    </location>
</feature>
<feature type="transmembrane region" description="Helical" evidence="6">
    <location>
        <begin position="161"/>
        <end position="178"/>
    </location>
</feature>